<name>A0A7R8W8Z7_9CRUS</name>
<protein>
    <submittedName>
        <fullName evidence="1">Uncharacterized protein</fullName>
    </submittedName>
</protein>
<gene>
    <name evidence="1" type="ORF">CTOB1V02_LOCUS3924</name>
</gene>
<reference evidence="1" key="1">
    <citation type="submission" date="2020-11" db="EMBL/GenBank/DDBJ databases">
        <authorList>
            <person name="Tran Van P."/>
        </authorList>
    </citation>
    <scope>NUCLEOTIDE SEQUENCE</scope>
</reference>
<accession>A0A7R8W8Z7</accession>
<evidence type="ECO:0000313" key="1">
    <source>
        <dbReference type="EMBL" id="CAD7225998.1"/>
    </source>
</evidence>
<proteinExistence type="predicted"/>
<organism evidence="1">
    <name type="scientific">Cyprideis torosa</name>
    <dbReference type="NCBI Taxonomy" id="163714"/>
    <lineage>
        <taxon>Eukaryota</taxon>
        <taxon>Metazoa</taxon>
        <taxon>Ecdysozoa</taxon>
        <taxon>Arthropoda</taxon>
        <taxon>Crustacea</taxon>
        <taxon>Oligostraca</taxon>
        <taxon>Ostracoda</taxon>
        <taxon>Podocopa</taxon>
        <taxon>Podocopida</taxon>
        <taxon>Cytherocopina</taxon>
        <taxon>Cytheroidea</taxon>
        <taxon>Cytherideidae</taxon>
        <taxon>Cyprideis</taxon>
    </lineage>
</organism>
<sequence>MDSWASTAKVDPHRQHSVIDFESVTVALVSQNSLDMYKFLVFCGLVGVGLTFPMGGGTEGYGRSRYSEEQVNKCFLKLMDGGRSGTLKRVPTESFFRMARSKRSRTELKATQDFSQMSNSKGNLATMTKPAEDPTVASPRSYYNGNLNERIPDLLLICSRDTNSSSA</sequence>
<dbReference type="EMBL" id="OB660716">
    <property type="protein sequence ID" value="CAD7225998.1"/>
    <property type="molecule type" value="Genomic_DNA"/>
</dbReference>
<dbReference type="AlphaFoldDB" id="A0A7R8W8Z7"/>